<feature type="region of interest" description="Disordered" evidence="1">
    <location>
        <begin position="1"/>
        <end position="66"/>
    </location>
</feature>
<dbReference type="Proteomes" id="UP000821853">
    <property type="component" value="Chromosome 3"/>
</dbReference>
<name>A0A9J6G5C2_HAELO</name>
<feature type="compositionally biased region" description="Basic residues" evidence="1">
    <location>
        <begin position="16"/>
        <end position="28"/>
    </location>
</feature>
<proteinExistence type="predicted"/>
<dbReference type="VEuPathDB" id="VectorBase:HLOH_048259"/>
<feature type="region of interest" description="Disordered" evidence="1">
    <location>
        <begin position="84"/>
        <end position="110"/>
    </location>
</feature>
<sequence>MAQSNQLLAWGWPSTRRGRERRGRAGRRTGKDGPPKIRPRYKREQIKKEGRAGTEDKGGDGKGQMVVKGKRALTAAESRSHAYCSDVTNGRPARGEEKERKCTSTRAESPHRTFPPDFLLRFEESSCFVGANSAALGRFTFRFAAVVLCCLCYGRKE</sequence>
<reference evidence="2 3" key="1">
    <citation type="journal article" date="2020" name="Cell">
        <title>Large-Scale Comparative Analyses of Tick Genomes Elucidate Their Genetic Diversity and Vector Capacities.</title>
        <authorList>
            <consortium name="Tick Genome and Microbiome Consortium (TIGMIC)"/>
            <person name="Jia N."/>
            <person name="Wang J."/>
            <person name="Shi W."/>
            <person name="Du L."/>
            <person name="Sun Y."/>
            <person name="Zhan W."/>
            <person name="Jiang J.F."/>
            <person name="Wang Q."/>
            <person name="Zhang B."/>
            <person name="Ji P."/>
            <person name="Bell-Sakyi L."/>
            <person name="Cui X.M."/>
            <person name="Yuan T.T."/>
            <person name="Jiang B.G."/>
            <person name="Yang W.F."/>
            <person name="Lam T.T."/>
            <person name="Chang Q.C."/>
            <person name="Ding S.J."/>
            <person name="Wang X.J."/>
            <person name="Zhu J.G."/>
            <person name="Ruan X.D."/>
            <person name="Zhao L."/>
            <person name="Wei J.T."/>
            <person name="Ye R.Z."/>
            <person name="Que T.C."/>
            <person name="Du C.H."/>
            <person name="Zhou Y.H."/>
            <person name="Cheng J.X."/>
            <person name="Dai P.F."/>
            <person name="Guo W.B."/>
            <person name="Han X.H."/>
            <person name="Huang E.J."/>
            <person name="Li L.F."/>
            <person name="Wei W."/>
            <person name="Gao Y.C."/>
            <person name="Liu J.Z."/>
            <person name="Shao H.Z."/>
            <person name="Wang X."/>
            <person name="Wang C.C."/>
            <person name="Yang T.C."/>
            <person name="Huo Q.B."/>
            <person name="Li W."/>
            <person name="Chen H.Y."/>
            <person name="Chen S.E."/>
            <person name="Zhou L.G."/>
            <person name="Ni X.B."/>
            <person name="Tian J.H."/>
            <person name="Sheng Y."/>
            <person name="Liu T."/>
            <person name="Pan Y.S."/>
            <person name="Xia L.Y."/>
            <person name="Li J."/>
            <person name="Zhao F."/>
            <person name="Cao W.C."/>
        </authorList>
    </citation>
    <scope>NUCLEOTIDE SEQUENCE [LARGE SCALE GENOMIC DNA]</scope>
    <source>
        <strain evidence="2">HaeL-2018</strain>
    </source>
</reference>
<keyword evidence="3" id="KW-1185">Reference proteome</keyword>
<evidence type="ECO:0000256" key="1">
    <source>
        <dbReference type="SAM" id="MobiDB-lite"/>
    </source>
</evidence>
<accession>A0A9J6G5C2</accession>
<feature type="compositionally biased region" description="Basic and acidic residues" evidence="1">
    <location>
        <begin position="42"/>
        <end position="60"/>
    </location>
</feature>
<dbReference type="AlphaFoldDB" id="A0A9J6G5C2"/>
<evidence type="ECO:0000313" key="3">
    <source>
        <dbReference type="Proteomes" id="UP000821853"/>
    </source>
</evidence>
<comment type="caution">
    <text evidence="2">The sequence shown here is derived from an EMBL/GenBank/DDBJ whole genome shotgun (WGS) entry which is preliminary data.</text>
</comment>
<gene>
    <name evidence="2" type="ORF">HPB48_007388</name>
</gene>
<dbReference type="EMBL" id="JABSTR010000005">
    <property type="protein sequence ID" value="KAH9370275.1"/>
    <property type="molecule type" value="Genomic_DNA"/>
</dbReference>
<feature type="compositionally biased region" description="Basic and acidic residues" evidence="1">
    <location>
        <begin position="93"/>
        <end position="102"/>
    </location>
</feature>
<protein>
    <submittedName>
        <fullName evidence="2">Uncharacterized protein</fullName>
    </submittedName>
</protein>
<evidence type="ECO:0000313" key="2">
    <source>
        <dbReference type="EMBL" id="KAH9370275.1"/>
    </source>
</evidence>
<organism evidence="2 3">
    <name type="scientific">Haemaphysalis longicornis</name>
    <name type="common">Bush tick</name>
    <dbReference type="NCBI Taxonomy" id="44386"/>
    <lineage>
        <taxon>Eukaryota</taxon>
        <taxon>Metazoa</taxon>
        <taxon>Ecdysozoa</taxon>
        <taxon>Arthropoda</taxon>
        <taxon>Chelicerata</taxon>
        <taxon>Arachnida</taxon>
        <taxon>Acari</taxon>
        <taxon>Parasitiformes</taxon>
        <taxon>Ixodida</taxon>
        <taxon>Ixodoidea</taxon>
        <taxon>Ixodidae</taxon>
        <taxon>Haemaphysalinae</taxon>
        <taxon>Haemaphysalis</taxon>
    </lineage>
</organism>